<dbReference type="EMBL" id="CAJNIZ010042996">
    <property type="protein sequence ID" value="CAE7646425.1"/>
    <property type="molecule type" value="Genomic_DNA"/>
</dbReference>
<evidence type="ECO:0000313" key="9">
    <source>
        <dbReference type="Proteomes" id="UP000649617"/>
    </source>
</evidence>
<dbReference type="SUPFAM" id="SSF81324">
    <property type="entry name" value="Voltage-gated potassium channels"/>
    <property type="match status" value="1"/>
</dbReference>
<dbReference type="OrthoDB" id="191686at2759"/>
<feature type="region of interest" description="Disordered" evidence="5">
    <location>
        <begin position="23"/>
        <end position="55"/>
    </location>
</feature>
<dbReference type="GO" id="GO:0030317">
    <property type="term" value="P:flagellated sperm motility"/>
    <property type="evidence" value="ECO:0007669"/>
    <property type="project" value="TreeGrafter"/>
</dbReference>
<comment type="subcellular location">
    <subcellularLocation>
        <location evidence="1">Membrane</location>
        <topology evidence="1">Multi-pass membrane protein</topology>
    </subcellularLocation>
</comment>
<sequence length="486" mass="54387">NVSSPRLSDEFYTVDHAVSAKIQEIDSQSGEHDNEPDSRNLGRMSEGTNPFAGGGDSRSPILMRLDMLAGICVLLNSLVMAVELELEGRVSGSGLGLESLPGIDLTDFFAACDNIFAVLYFLEICARIYIQRCGFFRGLANWFDIFLATTTCLDVWLLRPMALGGGATDQMILLRLARAVKSMRAIRMVRTLRLFRGLRVLVMACISFLPSLCWSMVLLAVFMIMGALMLGNLLQEFIANPEGEMAWREWVWIHYGTALRSMYTLYEITFAGNWPTYARPVIEQVSSVFSVFFLAYITLVVFAVIRVITAIFLKDTLDAASNDAEHLVVERLQKKSQYVKKLERVFQAIDETGNGMISQAQLSAVLQDPIVRAYFQTLEVDVHEGAALFHIIDNGDGEVTLEEFIDGILRCKGPARAIDQVAMRADLKQLLREIDMLSRKLDKDDPAQAELRAQYRKASAVQLHNLQVFSREEMARGAFGHRKGSL</sequence>
<protein>
    <submittedName>
        <fullName evidence="8">TPC1B protein</fullName>
    </submittedName>
</protein>
<dbReference type="PANTHER" id="PTHR47131">
    <property type="entry name" value="CATION CHANNEL SPERM-ASSOCIATED PROTEIN 3"/>
    <property type="match status" value="1"/>
</dbReference>
<gene>
    <name evidence="8" type="primary">TPC1B</name>
    <name evidence="8" type="ORF">SPIL2461_LOCUS17186</name>
</gene>
<dbReference type="GO" id="GO:0001669">
    <property type="term" value="C:acrosomal vesicle"/>
    <property type="evidence" value="ECO:0007669"/>
    <property type="project" value="TreeGrafter"/>
</dbReference>
<dbReference type="PROSITE" id="PS50222">
    <property type="entry name" value="EF_HAND_2"/>
    <property type="match status" value="1"/>
</dbReference>
<dbReference type="InterPro" id="IPR002048">
    <property type="entry name" value="EF_hand_dom"/>
</dbReference>
<evidence type="ECO:0000256" key="6">
    <source>
        <dbReference type="SAM" id="Phobius"/>
    </source>
</evidence>
<feature type="transmembrane region" description="Helical" evidence="6">
    <location>
        <begin position="200"/>
        <end position="225"/>
    </location>
</feature>
<dbReference type="InterPro" id="IPR005821">
    <property type="entry name" value="Ion_trans_dom"/>
</dbReference>
<keyword evidence="2 6" id="KW-0812">Transmembrane</keyword>
<keyword evidence="3 6" id="KW-1133">Transmembrane helix</keyword>
<reference evidence="8" key="1">
    <citation type="submission" date="2021-02" db="EMBL/GenBank/DDBJ databases">
        <authorList>
            <person name="Dougan E. K."/>
            <person name="Rhodes N."/>
            <person name="Thang M."/>
            <person name="Chan C."/>
        </authorList>
    </citation>
    <scope>NUCLEOTIDE SEQUENCE</scope>
</reference>
<dbReference type="Gene3D" id="1.10.287.70">
    <property type="match status" value="1"/>
</dbReference>
<evidence type="ECO:0000256" key="2">
    <source>
        <dbReference type="ARBA" id="ARBA00022692"/>
    </source>
</evidence>
<organism evidence="8 9">
    <name type="scientific">Symbiodinium pilosum</name>
    <name type="common">Dinoflagellate</name>
    <dbReference type="NCBI Taxonomy" id="2952"/>
    <lineage>
        <taxon>Eukaryota</taxon>
        <taxon>Sar</taxon>
        <taxon>Alveolata</taxon>
        <taxon>Dinophyceae</taxon>
        <taxon>Suessiales</taxon>
        <taxon>Symbiodiniaceae</taxon>
        <taxon>Symbiodinium</taxon>
    </lineage>
</organism>
<evidence type="ECO:0000256" key="4">
    <source>
        <dbReference type="ARBA" id="ARBA00023136"/>
    </source>
</evidence>
<evidence type="ECO:0000313" key="8">
    <source>
        <dbReference type="EMBL" id="CAE7646425.1"/>
    </source>
</evidence>
<evidence type="ECO:0000259" key="7">
    <source>
        <dbReference type="PROSITE" id="PS50222"/>
    </source>
</evidence>
<evidence type="ECO:0000256" key="1">
    <source>
        <dbReference type="ARBA" id="ARBA00004141"/>
    </source>
</evidence>
<dbReference type="GO" id="GO:0005509">
    <property type="term" value="F:calcium ion binding"/>
    <property type="evidence" value="ECO:0007669"/>
    <property type="project" value="InterPro"/>
</dbReference>
<dbReference type="Gene3D" id="1.20.120.350">
    <property type="entry name" value="Voltage-gated potassium channels. Chain C"/>
    <property type="match status" value="1"/>
</dbReference>
<proteinExistence type="predicted"/>
<feature type="domain" description="EF-hand" evidence="7">
    <location>
        <begin position="337"/>
        <end position="372"/>
    </location>
</feature>
<dbReference type="CDD" id="cd00051">
    <property type="entry name" value="EFh"/>
    <property type="match status" value="1"/>
</dbReference>
<dbReference type="GO" id="GO:0036128">
    <property type="term" value="C:CatSper complex"/>
    <property type="evidence" value="ECO:0007669"/>
    <property type="project" value="TreeGrafter"/>
</dbReference>
<feature type="transmembrane region" description="Helical" evidence="6">
    <location>
        <begin position="288"/>
        <end position="313"/>
    </location>
</feature>
<keyword evidence="9" id="KW-1185">Reference proteome</keyword>
<dbReference type="PANTHER" id="PTHR47131:SF1">
    <property type="entry name" value="CATION CHANNEL SPERM-ASSOCIATED PROTEIN 3"/>
    <property type="match status" value="1"/>
</dbReference>
<comment type="caution">
    <text evidence="8">The sequence shown here is derived from an EMBL/GenBank/DDBJ whole genome shotgun (WGS) entry which is preliminary data.</text>
</comment>
<evidence type="ECO:0000256" key="5">
    <source>
        <dbReference type="SAM" id="MobiDB-lite"/>
    </source>
</evidence>
<feature type="compositionally biased region" description="Basic and acidic residues" evidence="5">
    <location>
        <begin position="29"/>
        <end position="40"/>
    </location>
</feature>
<dbReference type="Pfam" id="PF00520">
    <property type="entry name" value="Ion_trans"/>
    <property type="match status" value="1"/>
</dbReference>
<evidence type="ECO:0000256" key="3">
    <source>
        <dbReference type="ARBA" id="ARBA00022989"/>
    </source>
</evidence>
<dbReference type="Gene3D" id="1.10.238.10">
    <property type="entry name" value="EF-hand"/>
    <property type="match status" value="1"/>
</dbReference>
<dbReference type="AlphaFoldDB" id="A0A812VWG1"/>
<name>A0A812VWG1_SYMPI</name>
<dbReference type="GO" id="GO:0006814">
    <property type="term" value="P:sodium ion transport"/>
    <property type="evidence" value="ECO:0007669"/>
    <property type="project" value="TreeGrafter"/>
</dbReference>
<dbReference type="Proteomes" id="UP000649617">
    <property type="component" value="Unassembled WGS sequence"/>
</dbReference>
<dbReference type="InterPro" id="IPR027359">
    <property type="entry name" value="Volt_channel_dom_sf"/>
</dbReference>
<keyword evidence="4 6" id="KW-0472">Membrane</keyword>
<dbReference type="GO" id="GO:0005245">
    <property type="term" value="F:voltage-gated calcium channel activity"/>
    <property type="evidence" value="ECO:0007669"/>
    <property type="project" value="TreeGrafter"/>
</dbReference>
<dbReference type="InterPro" id="IPR011992">
    <property type="entry name" value="EF-hand-dom_pair"/>
</dbReference>
<dbReference type="SUPFAM" id="SSF47473">
    <property type="entry name" value="EF-hand"/>
    <property type="match status" value="1"/>
</dbReference>
<accession>A0A812VWG1</accession>
<feature type="non-terminal residue" evidence="8">
    <location>
        <position position="486"/>
    </location>
</feature>
<dbReference type="GO" id="GO:0048240">
    <property type="term" value="P:sperm capacitation"/>
    <property type="evidence" value="ECO:0007669"/>
    <property type="project" value="TreeGrafter"/>
</dbReference>